<dbReference type="EMBL" id="RQTK01001965">
    <property type="protein sequence ID" value="RUS68856.1"/>
    <property type="molecule type" value="Genomic_DNA"/>
</dbReference>
<comment type="caution">
    <text evidence="1">The sequence shown here is derived from an EMBL/GenBank/DDBJ whole genome shotgun (WGS) entry which is preliminary data.</text>
</comment>
<evidence type="ECO:0000313" key="2">
    <source>
        <dbReference type="Proteomes" id="UP000271974"/>
    </source>
</evidence>
<reference evidence="1 2" key="1">
    <citation type="submission" date="2019-01" db="EMBL/GenBank/DDBJ databases">
        <title>A draft genome assembly of the solar-powered sea slug Elysia chlorotica.</title>
        <authorList>
            <person name="Cai H."/>
            <person name="Li Q."/>
            <person name="Fang X."/>
            <person name="Li J."/>
            <person name="Curtis N.E."/>
            <person name="Altenburger A."/>
            <person name="Shibata T."/>
            <person name="Feng M."/>
            <person name="Maeda T."/>
            <person name="Schwartz J.A."/>
            <person name="Shigenobu S."/>
            <person name="Lundholm N."/>
            <person name="Nishiyama T."/>
            <person name="Yang H."/>
            <person name="Hasebe M."/>
            <person name="Li S."/>
            <person name="Pierce S.K."/>
            <person name="Wang J."/>
        </authorList>
    </citation>
    <scope>NUCLEOTIDE SEQUENCE [LARGE SCALE GENOMIC DNA]</scope>
    <source>
        <strain evidence="1">EC2010</strain>
        <tissue evidence="1">Whole organism of an adult</tissue>
    </source>
</reference>
<dbReference type="OrthoDB" id="6144406at2759"/>
<keyword evidence="2" id="KW-1185">Reference proteome</keyword>
<organism evidence="1 2">
    <name type="scientific">Elysia chlorotica</name>
    <name type="common">Eastern emerald elysia</name>
    <name type="synonym">Sea slug</name>
    <dbReference type="NCBI Taxonomy" id="188477"/>
    <lineage>
        <taxon>Eukaryota</taxon>
        <taxon>Metazoa</taxon>
        <taxon>Spiralia</taxon>
        <taxon>Lophotrochozoa</taxon>
        <taxon>Mollusca</taxon>
        <taxon>Gastropoda</taxon>
        <taxon>Heterobranchia</taxon>
        <taxon>Euthyneura</taxon>
        <taxon>Panpulmonata</taxon>
        <taxon>Sacoglossa</taxon>
        <taxon>Placobranchoidea</taxon>
        <taxon>Plakobranchidae</taxon>
        <taxon>Elysia</taxon>
    </lineage>
</organism>
<sequence length="104" mass="12110">MTSNRPIAVCIGDYINNFSYSVSEMTTTRPLPALFPVVPFPDPYLQAADSLRAKASEPRWPCTMSKPEWKSMRPVAFYPRPRDWMHDWSEKMYKFGEFGAKQQK</sequence>
<evidence type="ECO:0000313" key="1">
    <source>
        <dbReference type="EMBL" id="RUS68856.1"/>
    </source>
</evidence>
<name>A0A3S0ZJH1_ELYCH</name>
<proteinExistence type="predicted"/>
<dbReference type="AlphaFoldDB" id="A0A3S0ZJH1"/>
<accession>A0A3S0ZJH1</accession>
<dbReference type="Proteomes" id="UP000271974">
    <property type="component" value="Unassembled WGS sequence"/>
</dbReference>
<protein>
    <submittedName>
        <fullName evidence="1">Uncharacterized protein</fullName>
    </submittedName>
</protein>
<gene>
    <name evidence="1" type="ORF">EGW08_023380</name>
</gene>